<name>A0A1J1I4G9_9DIPT</name>
<dbReference type="EMBL" id="CVRI01000039">
    <property type="protein sequence ID" value="CRK94484.1"/>
    <property type="molecule type" value="Genomic_DNA"/>
</dbReference>
<accession>A0A1J1I4G9</accession>
<dbReference type="AlphaFoldDB" id="A0A1J1I4G9"/>
<keyword evidence="2" id="KW-1185">Reference proteome</keyword>
<evidence type="ECO:0000313" key="1">
    <source>
        <dbReference type="EMBL" id="CRK94484.1"/>
    </source>
</evidence>
<protein>
    <submittedName>
        <fullName evidence="1">CLUMA_CG007990, isoform A</fullName>
    </submittedName>
</protein>
<evidence type="ECO:0000313" key="2">
    <source>
        <dbReference type="Proteomes" id="UP000183832"/>
    </source>
</evidence>
<sequence length="102" mass="11697">MEKLSIPPTTFVFHKYLSSIFPNIENFHLETKLAHLNSFSHASSSWFALILKRFKEFVLISKALRKSESLIFDSTIFKSFSNFVAEANESLILVASIVRDLL</sequence>
<proteinExistence type="predicted"/>
<reference evidence="1 2" key="1">
    <citation type="submission" date="2015-04" db="EMBL/GenBank/DDBJ databases">
        <authorList>
            <person name="Syromyatnikov M.Y."/>
            <person name="Popov V.N."/>
        </authorList>
    </citation>
    <scope>NUCLEOTIDE SEQUENCE [LARGE SCALE GENOMIC DNA]</scope>
</reference>
<organism evidence="1 2">
    <name type="scientific">Clunio marinus</name>
    <dbReference type="NCBI Taxonomy" id="568069"/>
    <lineage>
        <taxon>Eukaryota</taxon>
        <taxon>Metazoa</taxon>
        <taxon>Ecdysozoa</taxon>
        <taxon>Arthropoda</taxon>
        <taxon>Hexapoda</taxon>
        <taxon>Insecta</taxon>
        <taxon>Pterygota</taxon>
        <taxon>Neoptera</taxon>
        <taxon>Endopterygota</taxon>
        <taxon>Diptera</taxon>
        <taxon>Nematocera</taxon>
        <taxon>Chironomoidea</taxon>
        <taxon>Chironomidae</taxon>
        <taxon>Clunio</taxon>
    </lineage>
</organism>
<gene>
    <name evidence="1" type="ORF">CLUMA_CG007990</name>
</gene>
<dbReference type="Proteomes" id="UP000183832">
    <property type="component" value="Unassembled WGS sequence"/>
</dbReference>